<evidence type="ECO:0000256" key="1">
    <source>
        <dbReference type="SAM" id="SignalP"/>
    </source>
</evidence>
<organism evidence="2 3">
    <name type="scientific">Ferroacidibacillus organovorans</name>
    <dbReference type="NCBI Taxonomy" id="1765683"/>
    <lineage>
        <taxon>Bacteria</taxon>
        <taxon>Bacillati</taxon>
        <taxon>Bacillota</taxon>
        <taxon>Bacilli</taxon>
        <taxon>Bacillales</taxon>
        <taxon>Alicyclobacillaceae</taxon>
        <taxon>Ferroacidibacillus</taxon>
    </lineage>
</organism>
<dbReference type="RefSeq" id="WP_079289870.1">
    <property type="nucleotide sequence ID" value="NZ_MWPS01000005.1"/>
</dbReference>
<evidence type="ECO:0008006" key="4">
    <source>
        <dbReference type="Google" id="ProtNLM"/>
    </source>
</evidence>
<accession>A0A1V4EXB5</accession>
<evidence type="ECO:0000313" key="2">
    <source>
        <dbReference type="EMBL" id="OPG17288.1"/>
    </source>
</evidence>
<gene>
    <name evidence="2" type="ORF">B2M26_02885</name>
</gene>
<sequence>MKIQHKKVLAGTAAVCATLALILNQTGAFAKVTTAHAHPPTAAAIVKKVTDSKALAAYLHLKPQILKRDLKHHMSLLDVAVKEKRTKPQLLGELSVLVRTDVAQAQKTRHLSAAETSLLEKDANAMLGRLIVNTKVATHKKAPLSGGLIKEVATILHSTPATVKAKLRAHESILQMADAAHLKESVLISDLVSYRAKHEKRHVSTAVLTKQVEHLIVKK</sequence>
<dbReference type="EMBL" id="MWPS01000005">
    <property type="protein sequence ID" value="OPG17288.1"/>
    <property type="molecule type" value="Genomic_DNA"/>
</dbReference>
<reference evidence="2 3" key="1">
    <citation type="submission" date="2017-02" db="EMBL/GenBank/DDBJ databases">
        <title>Draft genome of Acidibacillus ferrooxidans Huett2.</title>
        <authorList>
            <person name="Schopf S."/>
        </authorList>
    </citation>
    <scope>NUCLEOTIDE SEQUENCE [LARGE SCALE GENOMIC DNA]</scope>
    <source>
        <strain evidence="2 3">Huett2</strain>
    </source>
</reference>
<keyword evidence="1" id="KW-0732">Signal</keyword>
<protein>
    <recommendedName>
        <fullName evidence="4">DUF5667 domain-containing protein</fullName>
    </recommendedName>
</protein>
<dbReference type="Proteomes" id="UP000190229">
    <property type="component" value="Unassembled WGS sequence"/>
</dbReference>
<comment type="caution">
    <text evidence="2">The sequence shown here is derived from an EMBL/GenBank/DDBJ whole genome shotgun (WGS) entry which is preliminary data.</text>
</comment>
<proteinExistence type="predicted"/>
<evidence type="ECO:0000313" key="3">
    <source>
        <dbReference type="Proteomes" id="UP000190229"/>
    </source>
</evidence>
<feature type="signal peptide" evidence="1">
    <location>
        <begin position="1"/>
        <end position="30"/>
    </location>
</feature>
<keyword evidence="3" id="KW-1185">Reference proteome</keyword>
<dbReference type="AlphaFoldDB" id="A0A1V4EXB5"/>
<feature type="chain" id="PRO_5012595688" description="DUF5667 domain-containing protein" evidence="1">
    <location>
        <begin position="31"/>
        <end position="219"/>
    </location>
</feature>
<name>A0A1V4EXB5_9BACL</name>